<feature type="compositionally biased region" description="Polar residues" evidence="1">
    <location>
        <begin position="150"/>
        <end position="160"/>
    </location>
</feature>
<feature type="region of interest" description="Disordered" evidence="1">
    <location>
        <begin position="36"/>
        <end position="128"/>
    </location>
</feature>
<evidence type="ECO:0000313" key="2">
    <source>
        <dbReference type="EMBL" id="CAD7084731.1"/>
    </source>
</evidence>
<feature type="region of interest" description="Disordered" evidence="1">
    <location>
        <begin position="498"/>
        <end position="529"/>
    </location>
</feature>
<feature type="region of interest" description="Disordered" evidence="1">
    <location>
        <begin position="254"/>
        <end position="280"/>
    </location>
</feature>
<feature type="region of interest" description="Disordered" evidence="1">
    <location>
        <begin position="303"/>
        <end position="339"/>
    </location>
</feature>
<gene>
    <name evidence="2" type="ORF">HERILL_LOCUS7610</name>
</gene>
<feature type="compositionally biased region" description="Low complexity" evidence="1">
    <location>
        <begin position="449"/>
        <end position="465"/>
    </location>
</feature>
<evidence type="ECO:0000313" key="3">
    <source>
        <dbReference type="Proteomes" id="UP000594454"/>
    </source>
</evidence>
<dbReference type="Proteomes" id="UP000594454">
    <property type="component" value="Chromosome 3"/>
</dbReference>
<organism evidence="2 3">
    <name type="scientific">Hermetia illucens</name>
    <name type="common">Black soldier fly</name>
    <dbReference type="NCBI Taxonomy" id="343691"/>
    <lineage>
        <taxon>Eukaryota</taxon>
        <taxon>Metazoa</taxon>
        <taxon>Ecdysozoa</taxon>
        <taxon>Arthropoda</taxon>
        <taxon>Hexapoda</taxon>
        <taxon>Insecta</taxon>
        <taxon>Pterygota</taxon>
        <taxon>Neoptera</taxon>
        <taxon>Endopterygota</taxon>
        <taxon>Diptera</taxon>
        <taxon>Brachycera</taxon>
        <taxon>Stratiomyomorpha</taxon>
        <taxon>Stratiomyidae</taxon>
        <taxon>Hermetiinae</taxon>
        <taxon>Hermetia</taxon>
    </lineage>
</organism>
<feature type="compositionally biased region" description="Polar residues" evidence="1">
    <location>
        <begin position="36"/>
        <end position="49"/>
    </location>
</feature>
<name>A0A7R8UPW4_HERIL</name>
<feature type="region of interest" description="Disordered" evidence="1">
    <location>
        <begin position="547"/>
        <end position="571"/>
    </location>
</feature>
<dbReference type="AlphaFoldDB" id="A0A7R8UPW4"/>
<feature type="compositionally biased region" description="Basic and acidic residues" evidence="1">
    <location>
        <begin position="504"/>
        <end position="518"/>
    </location>
</feature>
<feature type="compositionally biased region" description="Polar residues" evidence="1">
    <location>
        <begin position="432"/>
        <end position="448"/>
    </location>
</feature>
<accession>A0A7R8UPW4</accession>
<feature type="compositionally biased region" description="Polar residues" evidence="1">
    <location>
        <begin position="119"/>
        <end position="128"/>
    </location>
</feature>
<reference evidence="2 3" key="1">
    <citation type="submission" date="2020-11" db="EMBL/GenBank/DDBJ databases">
        <authorList>
            <person name="Wallbank WR R."/>
            <person name="Pardo Diaz C."/>
            <person name="Kozak K."/>
            <person name="Martin S."/>
            <person name="Jiggins C."/>
            <person name="Moest M."/>
            <person name="Warren A I."/>
            <person name="Generalovic N T."/>
            <person name="Byers J.R.P. K."/>
            <person name="Montejo-Kovacevich G."/>
            <person name="Yen C E."/>
        </authorList>
    </citation>
    <scope>NUCLEOTIDE SEQUENCE [LARGE SCALE GENOMIC DNA]</scope>
</reference>
<feature type="compositionally biased region" description="Low complexity" evidence="1">
    <location>
        <begin position="313"/>
        <end position="326"/>
    </location>
</feature>
<evidence type="ECO:0000256" key="1">
    <source>
        <dbReference type="SAM" id="MobiDB-lite"/>
    </source>
</evidence>
<protein>
    <submittedName>
        <fullName evidence="2">Uncharacterized protein</fullName>
    </submittedName>
</protein>
<dbReference type="OMA" id="MYPLANI"/>
<feature type="compositionally biased region" description="Polar residues" evidence="1">
    <location>
        <begin position="548"/>
        <end position="558"/>
    </location>
</feature>
<feature type="region of interest" description="Disordered" evidence="1">
    <location>
        <begin position="596"/>
        <end position="620"/>
    </location>
</feature>
<proteinExistence type="predicted"/>
<feature type="compositionally biased region" description="Low complexity" evidence="1">
    <location>
        <begin position="256"/>
        <end position="280"/>
    </location>
</feature>
<sequence>MDESANEQTQSWWQRIVSLFRRCSACIFRAVSLESLSTPPADTPDQNESMPEPRNQYSSSEAYSSSSSHAITTPSTLEIIRPQPPAKYLIPAPNSKPSADISGPEFEGQENQSKERHSNSSQDTAEQVQSLLSWCNASIGSESKHMQETALPQGQPQSPVAKTEAKCSSREKSKVPHSWPHFIPLYKIDRRYSEPSVREPLPPEGFTRQPLSQISLQELVISGTVYLDDVEPSKTEPLCLLKASELAETLQLTMHSQSASASTSESATSSKSAPSSGSGLSLRLTVALHQPSNPLDEPKLEEDVVQHQEVAPSSSSNSDSAQKSISPEFPASPINETSSSGIKLSNVVRNLLLISLNSQEPSSPPEVGEKEKLIASSQGKKKPHDSAASITSDQSSLEEDPPPRLVSFPLPSGSPSPAQTEQNLYGEGPSGLLTTRKQLGTNDTTTKISTSTESSSSLVSVSPLSSPEKIKFQKEMDIRRIQNTPGIPTDDQLVASLPGAIPKPQEHPLDTQKAKSDNAHANTSNEENEFDGEIIYIDILLERIQPGQPEQQSASQPGNIPVIEEREGPIRPPTNIAQLRRLVPHILYAELIVESRQPSHPEQNQSGNIPATGAVGGRESPIRQFPHIDQIRQPVHIGPNPEARSADVQPHANMYQPADVNHPASMHPSANVNVPAYGYQPANIQQPIDRHQPLNVHAPVGHPSVNVNPPGYMYPLANIRLPTVGYPPGNLNPPANIPHPANIYPPASRHDDPNMQHANINPLANMYPPANIHPFPQVVQERPYVPIVQRIWNFPRRLPRPPGPPRILPSLSREPVRLLPVNGSAANPDDEVLVNA</sequence>
<keyword evidence="3" id="KW-1185">Reference proteome</keyword>
<feature type="compositionally biased region" description="Polar residues" evidence="1">
    <location>
        <begin position="413"/>
        <end position="423"/>
    </location>
</feature>
<feature type="region of interest" description="Disordered" evidence="1">
    <location>
        <begin position="143"/>
        <end position="163"/>
    </location>
</feature>
<feature type="compositionally biased region" description="Low complexity" evidence="1">
    <location>
        <begin position="57"/>
        <end position="68"/>
    </location>
</feature>
<feature type="region of interest" description="Disordered" evidence="1">
    <location>
        <begin position="358"/>
        <end position="465"/>
    </location>
</feature>
<dbReference type="InParanoid" id="A0A7R8UPW4"/>
<feature type="compositionally biased region" description="Polar residues" evidence="1">
    <location>
        <begin position="596"/>
        <end position="609"/>
    </location>
</feature>
<dbReference type="EMBL" id="LR899011">
    <property type="protein sequence ID" value="CAD7084731.1"/>
    <property type="molecule type" value="Genomic_DNA"/>
</dbReference>